<evidence type="ECO:0000313" key="2">
    <source>
        <dbReference type="Proteomes" id="UP000828941"/>
    </source>
</evidence>
<dbReference type="EMBL" id="CM039427">
    <property type="protein sequence ID" value="KAI4353929.1"/>
    <property type="molecule type" value="Genomic_DNA"/>
</dbReference>
<proteinExistence type="predicted"/>
<accession>A0ACB9Q1F1</accession>
<keyword evidence="2" id="KW-1185">Reference proteome</keyword>
<reference evidence="1 2" key="1">
    <citation type="journal article" date="2022" name="DNA Res.">
        <title>Chromosomal-level genome assembly of the orchid tree Bauhinia variegata (Leguminosae; Cercidoideae) supports the allotetraploid origin hypothesis of Bauhinia.</title>
        <authorList>
            <person name="Zhong Y."/>
            <person name="Chen Y."/>
            <person name="Zheng D."/>
            <person name="Pang J."/>
            <person name="Liu Y."/>
            <person name="Luo S."/>
            <person name="Meng S."/>
            <person name="Qian L."/>
            <person name="Wei D."/>
            <person name="Dai S."/>
            <person name="Zhou R."/>
        </authorList>
    </citation>
    <scope>NUCLEOTIDE SEQUENCE [LARGE SCALE GENOMIC DNA]</scope>
    <source>
        <strain evidence="1">BV-YZ2020</strain>
    </source>
</reference>
<dbReference type="Proteomes" id="UP000828941">
    <property type="component" value="Chromosome 2"/>
</dbReference>
<protein>
    <submittedName>
        <fullName evidence="1">Uncharacterized protein</fullName>
    </submittedName>
</protein>
<name>A0ACB9Q1F1_BAUVA</name>
<comment type="caution">
    <text evidence="1">The sequence shown here is derived from an EMBL/GenBank/DDBJ whole genome shotgun (WGS) entry which is preliminary data.</text>
</comment>
<evidence type="ECO:0000313" key="1">
    <source>
        <dbReference type="EMBL" id="KAI4353929.1"/>
    </source>
</evidence>
<gene>
    <name evidence="1" type="ORF">L6164_002849</name>
</gene>
<sequence length="881" mass="99487">MEFLQLLFYFIVLAQILRSNGCLREERTALLDLKASVNTYNDITVERSLYSWVNDAESDCCRWNRVKCDPTSGNVVKLYLQGLLPPSPWKVYLDMSLFQKFKELRSLNLSDGNFVMIHTEVLRNLSNLEVLILRNNGLRGSKLIQGLCELKNIRVLDLSYNFFNGSFPMCFGNLTSLRALDLTANHLSGDIPTSAIASLKSLDYLSLLFNFFEGSLTLSSFANNSDLKVLALEMNAYSKFKFQVDTEGDWVPSFQLEVLHIPNCKLNAPQSTLPSFLSNQHDLQYLDLSSNNLVGAFPNWLLVNNKNMRSLILHNNKFTGPLELPNSVDKNSHPLYDLQVSNNKLSGKLPQQIGHILPNLKYLNGSGNGFDGSIPISVANMSDLLALDLSRNNFSGDVPQALWTGCASLEYLILSNNNLMGQLFPAPLNLSSLRLLFMDNNHFRGTLQHGILELPRLSSLDISYNNLWGIIPDFLSSFPSLQVINLSGNEFEGSLPREFCKLDLWRLHLSHNKFSGSIPACYVNIKNLISLHLQSNNLGGSIPQLRKRSSFLTILDLRDNNLSGNIPEWFDTRLSPVRALLLGGNQLQGQLPNHLCQLNRISFLDLSRNNFTGSVPSCLNEVSFGVWNQRFSSSDYTLFRGSVYQYTQLDLQLFFAQSGYYISTEFGGVIEFRTKASLLPYRGDIVMFMSGIDLSCNQLIGEIPYSIGDLHYLRALNLSHNHFNWSIPKSFQNLTNIESLDLSYNNLSGEIPLQLQDLNSLAVFNVSYNNLSGIIVITKGQFGTFDESSFIGNPFLSVHNSNRGNRTTITPPSSPTSAAEEDESVIDLTSFYWTLAATYVTVLLILATVLRINLRWRRIWFHFIEVCLCKCFYRFFKKAFF</sequence>
<organism evidence="1 2">
    <name type="scientific">Bauhinia variegata</name>
    <name type="common">Purple orchid tree</name>
    <name type="synonym">Phanera variegata</name>
    <dbReference type="NCBI Taxonomy" id="167791"/>
    <lineage>
        <taxon>Eukaryota</taxon>
        <taxon>Viridiplantae</taxon>
        <taxon>Streptophyta</taxon>
        <taxon>Embryophyta</taxon>
        <taxon>Tracheophyta</taxon>
        <taxon>Spermatophyta</taxon>
        <taxon>Magnoliopsida</taxon>
        <taxon>eudicotyledons</taxon>
        <taxon>Gunneridae</taxon>
        <taxon>Pentapetalae</taxon>
        <taxon>rosids</taxon>
        <taxon>fabids</taxon>
        <taxon>Fabales</taxon>
        <taxon>Fabaceae</taxon>
        <taxon>Cercidoideae</taxon>
        <taxon>Cercideae</taxon>
        <taxon>Bauhiniinae</taxon>
        <taxon>Bauhinia</taxon>
    </lineage>
</organism>